<proteinExistence type="predicted"/>
<dbReference type="EMBL" id="CP058933">
    <property type="protein sequence ID" value="QLI66936.1"/>
    <property type="molecule type" value="Genomic_DNA"/>
</dbReference>
<dbReference type="AlphaFoldDB" id="A0A7D5UU72"/>
<dbReference type="RefSeq" id="XP_065986265.1">
    <property type="nucleotide sequence ID" value="XM_066130493.1"/>
</dbReference>
<gene>
    <name evidence="2" type="ORF">G6M90_00g050690</name>
</gene>
<reference evidence="2 3" key="1">
    <citation type="submission" date="2020-07" db="EMBL/GenBank/DDBJ databases">
        <title>Telomere length de novo assembly of all 7 chromosomes of the fungus, Metarhizium brunneum, using a novel assembly pipeline.</title>
        <authorList>
            <person name="Saud z."/>
            <person name="Kortsinoglou A."/>
            <person name="Kouvelis V.N."/>
            <person name="Butt T.M."/>
        </authorList>
    </citation>
    <scope>NUCLEOTIDE SEQUENCE [LARGE SCALE GENOMIC DNA]</scope>
    <source>
        <strain evidence="2 3">4556</strain>
    </source>
</reference>
<protein>
    <submittedName>
        <fullName evidence="2">Uncharacterized protein</fullName>
    </submittedName>
</protein>
<keyword evidence="3" id="KW-1185">Reference proteome</keyword>
<organism evidence="2 3">
    <name type="scientific">Metarhizium brunneum</name>
    <dbReference type="NCBI Taxonomy" id="500148"/>
    <lineage>
        <taxon>Eukaryota</taxon>
        <taxon>Fungi</taxon>
        <taxon>Dikarya</taxon>
        <taxon>Ascomycota</taxon>
        <taxon>Pezizomycotina</taxon>
        <taxon>Sordariomycetes</taxon>
        <taxon>Hypocreomycetidae</taxon>
        <taxon>Hypocreales</taxon>
        <taxon>Clavicipitaceae</taxon>
        <taxon>Metarhizium</taxon>
    </lineage>
</organism>
<evidence type="ECO:0000313" key="3">
    <source>
        <dbReference type="Proteomes" id="UP000510686"/>
    </source>
</evidence>
<evidence type="ECO:0000256" key="1">
    <source>
        <dbReference type="SAM" id="MobiDB-lite"/>
    </source>
</evidence>
<feature type="compositionally biased region" description="Low complexity" evidence="1">
    <location>
        <begin position="9"/>
        <end position="19"/>
    </location>
</feature>
<name>A0A7D5UU72_9HYPO</name>
<feature type="region of interest" description="Disordered" evidence="1">
    <location>
        <begin position="1"/>
        <end position="20"/>
    </location>
</feature>
<dbReference type="KEGG" id="mbrn:26242513"/>
<dbReference type="Proteomes" id="UP000510686">
    <property type="component" value="Chromosome 2"/>
</dbReference>
<accession>A0A7D5UU72</accession>
<sequence>MPRARRSATRSAPAATPSSYAGLPRSAKVDISIQVVVNNVRYTATKKEVVPQDDFAGVSIAEADIKEGQVPWPIVNLRVDVTAVPELDRTMAERKHIVCGRGAGEYTVRAVGFVGKWVIHSAETEPTLKVSPAGSYILGDAGVSSEITNINPMDLGIKPLPLTGAKTVIDIFKRG</sequence>
<evidence type="ECO:0000313" key="2">
    <source>
        <dbReference type="EMBL" id="QLI66936.1"/>
    </source>
</evidence>
<dbReference type="GeneID" id="26242513"/>